<accession>X1HMQ6</accession>
<name>X1HMQ6_9ZZZZ</name>
<proteinExistence type="predicted"/>
<dbReference type="AlphaFoldDB" id="X1HMQ6"/>
<gene>
    <name evidence="1" type="ORF">S03H2_36745</name>
</gene>
<reference evidence="1" key="1">
    <citation type="journal article" date="2014" name="Front. Microbiol.">
        <title>High frequency of phylogenetically diverse reductive dehalogenase-homologous genes in deep subseafloor sedimentary metagenomes.</title>
        <authorList>
            <person name="Kawai M."/>
            <person name="Futagami T."/>
            <person name="Toyoda A."/>
            <person name="Takaki Y."/>
            <person name="Nishi S."/>
            <person name="Hori S."/>
            <person name="Arai W."/>
            <person name="Tsubouchi T."/>
            <person name="Morono Y."/>
            <person name="Uchiyama I."/>
            <person name="Ito T."/>
            <person name="Fujiyama A."/>
            <person name="Inagaki F."/>
            <person name="Takami H."/>
        </authorList>
    </citation>
    <scope>NUCLEOTIDE SEQUENCE</scope>
    <source>
        <strain evidence="1">Expedition CK06-06</strain>
    </source>
</reference>
<dbReference type="EMBL" id="BARU01022570">
    <property type="protein sequence ID" value="GAH58335.1"/>
    <property type="molecule type" value="Genomic_DNA"/>
</dbReference>
<evidence type="ECO:0000313" key="1">
    <source>
        <dbReference type="EMBL" id="GAH58335.1"/>
    </source>
</evidence>
<organism evidence="1">
    <name type="scientific">marine sediment metagenome</name>
    <dbReference type="NCBI Taxonomy" id="412755"/>
    <lineage>
        <taxon>unclassified sequences</taxon>
        <taxon>metagenomes</taxon>
        <taxon>ecological metagenomes</taxon>
    </lineage>
</organism>
<sequence>MKRDLRTIVVITRPLAVLRRLAKKPHPCYSVTPPLPKERGPALSGVEGPGGEVKVTGVGLLLILALALPQLALAQYDIPASVVAGGGGTATSTSYSLSGTVGQPAADIGLSSGSYNHDGGFWPQ</sequence>
<feature type="non-terminal residue" evidence="1">
    <location>
        <position position="124"/>
    </location>
</feature>
<comment type="caution">
    <text evidence="1">The sequence shown here is derived from an EMBL/GenBank/DDBJ whole genome shotgun (WGS) entry which is preliminary data.</text>
</comment>
<protein>
    <submittedName>
        <fullName evidence="1">Uncharacterized protein</fullName>
    </submittedName>
</protein>